<keyword evidence="1" id="KW-0812">Transmembrane</keyword>
<comment type="caution">
    <text evidence="2">The sequence shown here is derived from an EMBL/GenBank/DDBJ whole genome shotgun (WGS) entry which is preliminary data.</text>
</comment>
<gene>
    <name evidence="2" type="ORF">HW555_003564</name>
</gene>
<keyword evidence="1" id="KW-1133">Transmembrane helix</keyword>
<evidence type="ECO:0000313" key="2">
    <source>
        <dbReference type="EMBL" id="KAF9420151.1"/>
    </source>
</evidence>
<keyword evidence="3" id="KW-1185">Reference proteome</keyword>
<sequence>MYSPKLRPPMSISNKAGDQDGTLLSTRRCLLTWAFVRLIVSLLWTGMVILVTVVTIIHYNDEDNLNDKDRLLFEVPAIAVQMVEIGMLITFIVAGFKKSAKLYDVYYRYCILTLVLYVGAVTISFFVEYRNCHYLLENYITYHFVDVVDVFGMAEALLFGTIAVIDICLEILLLRLIKKLILKYSHNEDPKTTSV</sequence>
<dbReference type="Proteomes" id="UP000648187">
    <property type="component" value="Unassembled WGS sequence"/>
</dbReference>
<protein>
    <submittedName>
        <fullName evidence="2">Uncharacterized protein</fullName>
    </submittedName>
</protein>
<feature type="transmembrane region" description="Helical" evidence="1">
    <location>
        <begin position="156"/>
        <end position="177"/>
    </location>
</feature>
<keyword evidence="1" id="KW-0472">Membrane</keyword>
<feature type="transmembrane region" description="Helical" evidence="1">
    <location>
        <begin position="106"/>
        <end position="127"/>
    </location>
</feature>
<proteinExistence type="predicted"/>
<organism evidence="2 3">
    <name type="scientific">Spodoptera exigua</name>
    <name type="common">Beet armyworm</name>
    <name type="synonym">Noctua fulgens</name>
    <dbReference type="NCBI Taxonomy" id="7107"/>
    <lineage>
        <taxon>Eukaryota</taxon>
        <taxon>Metazoa</taxon>
        <taxon>Ecdysozoa</taxon>
        <taxon>Arthropoda</taxon>
        <taxon>Hexapoda</taxon>
        <taxon>Insecta</taxon>
        <taxon>Pterygota</taxon>
        <taxon>Neoptera</taxon>
        <taxon>Endopterygota</taxon>
        <taxon>Lepidoptera</taxon>
        <taxon>Glossata</taxon>
        <taxon>Ditrysia</taxon>
        <taxon>Noctuoidea</taxon>
        <taxon>Noctuidae</taxon>
        <taxon>Amphipyrinae</taxon>
        <taxon>Spodoptera</taxon>
    </lineage>
</organism>
<dbReference type="EMBL" id="JACKWZ010000035">
    <property type="protein sequence ID" value="KAF9420151.1"/>
    <property type="molecule type" value="Genomic_DNA"/>
</dbReference>
<dbReference type="AlphaFoldDB" id="A0A835L661"/>
<evidence type="ECO:0000313" key="3">
    <source>
        <dbReference type="Proteomes" id="UP000648187"/>
    </source>
</evidence>
<accession>A0A835L661</accession>
<name>A0A835L661_SPOEX</name>
<evidence type="ECO:0000256" key="1">
    <source>
        <dbReference type="SAM" id="Phobius"/>
    </source>
</evidence>
<reference evidence="2" key="1">
    <citation type="submission" date="2020-08" db="EMBL/GenBank/DDBJ databases">
        <title>Spodoptera exigua strain:BAW_Kor-Di-RS1 Genome sequencing and assembly.</title>
        <authorList>
            <person name="Kim J."/>
            <person name="Nam H.Y."/>
            <person name="Kwon M."/>
            <person name="Choi J.H."/>
            <person name="Cho S.R."/>
            <person name="Kim G.-H."/>
        </authorList>
    </citation>
    <scope>NUCLEOTIDE SEQUENCE</scope>
    <source>
        <strain evidence="2">BAW_Kor-Di-RS1</strain>
        <tissue evidence="2">Whole-body</tissue>
    </source>
</reference>
<feature type="transmembrane region" description="Helical" evidence="1">
    <location>
        <begin position="34"/>
        <end position="59"/>
    </location>
</feature>
<feature type="transmembrane region" description="Helical" evidence="1">
    <location>
        <begin position="71"/>
        <end position="94"/>
    </location>
</feature>